<dbReference type="OrthoDB" id="5649256at2"/>
<dbReference type="Pfam" id="PF12796">
    <property type="entry name" value="Ank_2"/>
    <property type="match status" value="3"/>
</dbReference>
<dbReference type="PANTHER" id="PTHR24198:SF165">
    <property type="entry name" value="ANKYRIN REPEAT-CONTAINING PROTEIN-RELATED"/>
    <property type="match status" value="1"/>
</dbReference>
<dbReference type="AlphaFoldDB" id="A0A0W0S9S8"/>
<evidence type="ECO:0000313" key="5">
    <source>
        <dbReference type="EMBL" id="KTC80227.1"/>
    </source>
</evidence>
<name>A0A0W0S9S8_9GAMM</name>
<dbReference type="SUPFAM" id="SSF48403">
    <property type="entry name" value="Ankyrin repeat"/>
    <property type="match status" value="1"/>
</dbReference>
<dbReference type="InterPro" id="IPR036770">
    <property type="entry name" value="Ankyrin_rpt-contain_sf"/>
</dbReference>
<keyword evidence="2 3" id="KW-0040">ANK repeat</keyword>
<gene>
    <name evidence="5" type="ORF">Lche_2247</name>
</gene>
<evidence type="ECO:0000259" key="4">
    <source>
        <dbReference type="PROSITE" id="PS51459"/>
    </source>
</evidence>
<feature type="repeat" description="ANK" evidence="3">
    <location>
        <begin position="418"/>
        <end position="454"/>
    </location>
</feature>
<dbReference type="InterPro" id="IPR003812">
    <property type="entry name" value="Fido"/>
</dbReference>
<dbReference type="InterPro" id="IPR002110">
    <property type="entry name" value="Ankyrin_rpt"/>
</dbReference>
<dbReference type="SUPFAM" id="SSF140931">
    <property type="entry name" value="Fic-like"/>
    <property type="match status" value="1"/>
</dbReference>
<dbReference type="InterPro" id="IPR054037">
    <property type="entry name" value="AnkX_ins"/>
</dbReference>
<feature type="repeat" description="ANK" evidence="3">
    <location>
        <begin position="458"/>
        <end position="491"/>
    </location>
</feature>
<dbReference type="InterPro" id="IPR050016">
    <property type="entry name" value="T4SS_AnkX"/>
</dbReference>
<evidence type="ECO:0000256" key="2">
    <source>
        <dbReference type="ARBA" id="ARBA00023043"/>
    </source>
</evidence>
<dbReference type="PROSITE" id="PS50297">
    <property type="entry name" value="ANK_REP_REGION"/>
    <property type="match status" value="3"/>
</dbReference>
<dbReference type="PANTHER" id="PTHR24198">
    <property type="entry name" value="ANKYRIN REPEAT AND PROTEIN KINASE DOMAIN-CONTAINING PROTEIN"/>
    <property type="match status" value="1"/>
</dbReference>
<dbReference type="Proteomes" id="UP000054921">
    <property type="component" value="Unassembled WGS sequence"/>
</dbReference>
<dbReference type="PROSITE" id="PS51459">
    <property type="entry name" value="FIDO"/>
    <property type="match status" value="1"/>
</dbReference>
<dbReference type="PATRIC" id="fig|28084.5.peg.2437"/>
<organism evidence="5 6">
    <name type="scientific">Legionella cherrii</name>
    <dbReference type="NCBI Taxonomy" id="28084"/>
    <lineage>
        <taxon>Bacteria</taxon>
        <taxon>Pseudomonadati</taxon>
        <taxon>Pseudomonadota</taxon>
        <taxon>Gammaproteobacteria</taxon>
        <taxon>Legionellales</taxon>
        <taxon>Legionellaceae</taxon>
        <taxon>Legionella</taxon>
    </lineage>
</organism>
<evidence type="ECO:0000256" key="1">
    <source>
        <dbReference type="ARBA" id="ARBA00022737"/>
    </source>
</evidence>
<comment type="caution">
    <text evidence="5">The sequence shown here is derived from an EMBL/GenBank/DDBJ whole genome shotgun (WGS) entry which is preliminary data.</text>
</comment>
<reference evidence="5 6" key="1">
    <citation type="submission" date="2015-11" db="EMBL/GenBank/DDBJ databases">
        <title>Genomic analysis of 38 Legionella species identifies large and diverse effector repertoires.</title>
        <authorList>
            <person name="Burstein D."/>
            <person name="Amaro F."/>
            <person name="Zusman T."/>
            <person name="Lifshitz Z."/>
            <person name="Cohen O."/>
            <person name="Gilbert J.A."/>
            <person name="Pupko T."/>
            <person name="Shuman H.A."/>
            <person name="Segal G."/>
        </authorList>
    </citation>
    <scope>NUCLEOTIDE SEQUENCE [LARGE SCALE GENOMIC DNA]</scope>
    <source>
        <strain evidence="5 6">ORW</strain>
    </source>
</reference>
<dbReference type="PROSITE" id="PS50088">
    <property type="entry name" value="ANK_REPEAT"/>
    <property type="match status" value="4"/>
</dbReference>
<accession>A0A0W0S9S8</accession>
<dbReference type="Gene3D" id="1.25.40.20">
    <property type="entry name" value="Ankyrin repeat-containing domain"/>
    <property type="match status" value="3"/>
</dbReference>
<dbReference type="PRINTS" id="PR01415">
    <property type="entry name" value="ANKYRIN"/>
</dbReference>
<dbReference type="STRING" id="28084.Lche_2247"/>
<dbReference type="Pfam" id="PF22170">
    <property type="entry name" value="AnkX_ins"/>
    <property type="match status" value="1"/>
</dbReference>
<dbReference type="SMART" id="SM00248">
    <property type="entry name" value="ANK"/>
    <property type="match status" value="10"/>
</dbReference>
<dbReference type="InterPro" id="IPR036597">
    <property type="entry name" value="Fido-like_dom_sf"/>
</dbReference>
<evidence type="ECO:0000256" key="3">
    <source>
        <dbReference type="PROSITE-ProRule" id="PRU00023"/>
    </source>
</evidence>
<dbReference type="EMBL" id="LNXW01000013">
    <property type="protein sequence ID" value="KTC80227.1"/>
    <property type="molecule type" value="Genomic_DNA"/>
</dbReference>
<proteinExistence type="predicted"/>
<evidence type="ECO:0000313" key="6">
    <source>
        <dbReference type="Proteomes" id="UP000054921"/>
    </source>
</evidence>
<feature type="domain" description="Fido" evidence="4">
    <location>
        <begin position="151"/>
        <end position="285"/>
    </location>
</feature>
<dbReference type="GO" id="GO:0044605">
    <property type="term" value="F:phosphocholine transferase activity"/>
    <property type="evidence" value="ECO:0007669"/>
    <property type="project" value="InterPro"/>
</dbReference>
<dbReference type="NCBIfam" id="NF043028">
    <property type="entry name" value="T4SS_AnkX"/>
    <property type="match status" value="1"/>
</dbReference>
<keyword evidence="1" id="KW-0677">Repeat</keyword>
<protein>
    <submittedName>
        <fullName evidence="5">Ankyrin repeat-containing protein</fullName>
    </submittedName>
</protein>
<feature type="repeat" description="ANK" evidence="3">
    <location>
        <begin position="585"/>
        <end position="617"/>
    </location>
</feature>
<sequence length="942" mass="106860">MPNLPGLFFLKSYPPEQIWRLLVDGRFWSKEKGWHGYESRERGSINAALESLCSIALQVYKEGEEFELSVDLIKEIHKKCGRKVEALEDKSPGEIRTDEPVSFGIPACRASIKGIEEFLQLFFLIEGGASFGPGNPGPFGPSFDLDYFKDLTPEKIPELAKKIYEDMSAHGHSNTNHFYLAVRKKVDVFLEAITQSYNKEIKAAKTLDEKLYVIAKHIRQYEVLHPFKDANGRTFVNNLLNILLMQQGLPPATFYEPNVFDLYSADQLVVVIKEAILNTMEIIEQNKKGISLYGYSETLEDKAKFMAMLNSPSYQEIRDIDFSFLDIGRLYDNSREYVDSLKKKYPLHRGAIYLSDPRDIKELVCDCDEAQINKCIKQGAPPIYVGKAPIHLAVMVGNMAMVDELIANKADLSIQDYDGKTALHYAAESGNMQIMGKILTVILSQKNALAILNAKDNQGKTAFHYAAEYGNPELVVALTSTDEIQINETDNRGSSAIFLAYKNHKLDVFEKLLDSGAEISKELLDEVSVRNDKETFKKIIKKNHDLLASKEVFNIALSIGSRSIVKQFLQTKGTGIDINTPITKDKATPLMLAVQRGDIRLVNYLLEKGADTSKADERGYTALHYVFYTQEENREALIKRLLKYDKTLVNQLNDNQCPPLYNAMVLKDVKSMQLLLKMGAKVDYEDRDGNNILHATIGRSPVPMIHEIVSRDPTLLHKRNPAGRNPLHHALVDVFRYSEDAEINFMALSNYLLKERVDLNTEDMHGKTMLDIALSKHFYHLCVKLIKAGAQPNISSASTFLQGADANSILNHPKTFKKKLDKTLDENPLIAMTQLNDLYLQIKKNLIKAPKNFVPQSSLAFFKGKSEDTRAHDQVLSVLKEIYDSKLKELLDSYQGQYQDFEKKHQALDENVKFLIKSHEISKRIEKPTTQLVEGEYYQIKW</sequence>
<feature type="repeat" description="ANK" evidence="3">
    <location>
        <begin position="385"/>
        <end position="417"/>
    </location>
</feature>
<dbReference type="Gene3D" id="1.10.3290.10">
    <property type="entry name" value="Fido-like domain"/>
    <property type="match status" value="1"/>
</dbReference>